<dbReference type="PANTHER" id="PTHR21666:SF289">
    <property type="entry name" value="L-ALA--D-GLU ENDOPEPTIDASE"/>
    <property type="match status" value="1"/>
</dbReference>
<sequence length="573" mass="63996">MKKLNIYLGILALTATSVSAQNIIKSRTYPQNYFRQPMDITPQASGGFGELRGTHFHAGNDYRTQQRIGIPIYSAAEGYVSRVRVQIGGGGNSVYVDHPNGYTSVYLHMDSFNDQLSEIVKAEQYKKKSFDVDIDLPRNKVSMKKGQLLGKSGNTGGSGGPHLHFEIRDTKTQSPLNSQLFGLYFEDNVPPAIRGITVYDIGNDVFDENTPRRHQGIKTIGAGTYGLAGGAPIPVNGKFGLGINTIDRHSGSNFSFGVYSIELLLDDAPVSTIVFEELSFATSRALNSYIDYPYFMKTQAKIQKSFKDPNNTAPIYKQLNNLGFIELKDNNVHKVDYIVKDVHGNTSRISFNVQQNPTFNISRKPQTGTAVFRYGQENNYAADNVRITVPKGVLYNDLYLNYSQGAKPRGGYSTLQRVHNDMVPLLDNYKLSIKPDATLPASLQSKAIIVDERGRSKGGRYENGWVVTSLRDMGSFYIAVDTVAPVITARNLTNGKNLANQSKIDFTISDNLSGIQTFNAYIDDKWILMEYDPKNRHVWHTFEPSLSKGKHTFRLEVKDMKDNTKTYEATFTK</sequence>
<dbReference type="Proteomes" id="UP000254893">
    <property type="component" value="Unassembled WGS sequence"/>
</dbReference>
<dbReference type="Pfam" id="PF01551">
    <property type="entry name" value="Peptidase_M23"/>
    <property type="match status" value="2"/>
</dbReference>
<reference evidence="4 5" key="1">
    <citation type="submission" date="2018-06" db="EMBL/GenBank/DDBJ databases">
        <authorList>
            <consortium name="Pathogen Informatics"/>
            <person name="Doyle S."/>
        </authorList>
    </citation>
    <scope>NUCLEOTIDE SEQUENCE [LARGE SCALE GENOMIC DNA]</scope>
    <source>
        <strain evidence="4 5">NCTC11388</strain>
    </source>
</reference>
<evidence type="ECO:0000256" key="1">
    <source>
        <dbReference type="ARBA" id="ARBA00022729"/>
    </source>
</evidence>
<proteinExistence type="predicted"/>
<dbReference type="InterPro" id="IPR016047">
    <property type="entry name" value="M23ase_b-sheet_dom"/>
</dbReference>
<dbReference type="CDD" id="cd12797">
    <property type="entry name" value="M23_peptidase"/>
    <property type="match status" value="1"/>
</dbReference>
<feature type="domain" description="M23ase beta-sheet core" evidence="3">
    <location>
        <begin position="56"/>
        <end position="124"/>
    </location>
</feature>
<keyword evidence="1 2" id="KW-0732">Signal</keyword>
<dbReference type="RefSeq" id="WP_115168996.1">
    <property type="nucleotide sequence ID" value="NZ_UGYW01000001.1"/>
</dbReference>
<feature type="domain" description="M23ase beta-sheet core" evidence="3">
    <location>
        <begin position="142"/>
        <end position="172"/>
    </location>
</feature>
<evidence type="ECO:0000256" key="2">
    <source>
        <dbReference type="SAM" id="SignalP"/>
    </source>
</evidence>
<evidence type="ECO:0000313" key="5">
    <source>
        <dbReference type="Proteomes" id="UP000254893"/>
    </source>
</evidence>
<feature type="chain" id="PRO_5016730804" evidence="2">
    <location>
        <begin position="21"/>
        <end position="573"/>
    </location>
</feature>
<protein>
    <submittedName>
        <fullName evidence="4">Putative peptidase</fullName>
    </submittedName>
</protein>
<dbReference type="Gene3D" id="2.70.70.10">
    <property type="entry name" value="Glucose Permease (Domain IIA)"/>
    <property type="match status" value="1"/>
</dbReference>
<evidence type="ECO:0000313" key="4">
    <source>
        <dbReference type="EMBL" id="SUI98176.1"/>
    </source>
</evidence>
<name>A0A380BAV4_SPHSI</name>
<dbReference type="PANTHER" id="PTHR21666">
    <property type="entry name" value="PEPTIDASE-RELATED"/>
    <property type="match status" value="1"/>
</dbReference>
<dbReference type="AlphaFoldDB" id="A0A380BAV4"/>
<dbReference type="InterPro" id="IPR050570">
    <property type="entry name" value="Cell_wall_metabolism_enzyme"/>
</dbReference>
<dbReference type="InterPro" id="IPR011055">
    <property type="entry name" value="Dup_hybrid_motif"/>
</dbReference>
<evidence type="ECO:0000259" key="3">
    <source>
        <dbReference type="Pfam" id="PF01551"/>
    </source>
</evidence>
<feature type="signal peptide" evidence="2">
    <location>
        <begin position="1"/>
        <end position="20"/>
    </location>
</feature>
<accession>A0A380BAV4</accession>
<gene>
    <name evidence="4" type="ORF">NCTC11388_00559</name>
</gene>
<dbReference type="GO" id="GO:0004222">
    <property type="term" value="F:metalloendopeptidase activity"/>
    <property type="evidence" value="ECO:0007669"/>
    <property type="project" value="TreeGrafter"/>
</dbReference>
<dbReference type="EMBL" id="UGYW01000001">
    <property type="protein sequence ID" value="SUI98176.1"/>
    <property type="molecule type" value="Genomic_DNA"/>
</dbReference>
<dbReference type="SUPFAM" id="SSF51261">
    <property type="entry name" value="Duplicated hybrid motif"/>
    <property type="match status" value="2"/>
</dbReference>
<organism evidence="4 5">
    <name type="scientific">Sphingobacterium spiritivorum</name>
    <name type="common">Flavobacterium spiritivorum</name>
    <dbReference type="NCBI Taxonomy" id="258"/>
    <lineage>
        <taxon>Bacteria</taxon>
        <taxon>Pseudomonadati</taxon>
        <taxon>Bacteroidota</taxon>
        <taxon>Sphingobacteriia</taxon>
        <taxon>Sphingobacteriales</taxon>
        <taxon>Sphingobacteriaceae</taxon>
        <taxon>Sphingobacterium</taxon>
    </lineage>
</organism>